<keyword evidence="1" id="KW-0472">Membrane</keyword>
<accession>A0A9Q9AHV1</accession>
<evidence type="ECO:0000313" key="2">
    <source>
        <dbReference type="EMBL" id="USW47183.1"/>
    </source>
</evidence>
<reference evidence="2" key="1">
    <citation type="submission" date="2022-06" db="EMBL/GenBank/DDBJ databases">
        <title>Complete genome sequences of two strains of the flax pathogen Septoria linicola.</title>
        <authorList>
            <person name="Lapalu N."/>
            <person name="Simon A."/>
            <person name="Demenou B."/>
            <person name="Paumier D."/>
            <person name="Guillot M.-P."/>
            <person name="Gout L."/>
            <person name="Valade R."/>
        </authorList>
    </citation>
    <scope>NUCLEOTIDE SEQUENCE</scope>
    <source>
        <strain evidence="2">SE15195</strain>
    </source>
</reference>
<sequence length="167" mass="19156">MDNVQGWASYLYEQHGHNIPDGLRDQIPKLASNPTYWSYIGTVYYYITLVSSYLRPIFNNLVRSITTKPDLATVALLLVILFISLKILGMIVGTVLYWFRLARSVAFYGSMIMLALWMYTRGPGGCAEDAGYWWGVWKGFYNHWSEQDSLARTMREQGIPSGGARWH</sequence>
<gene>
    <name evidence="2" type="ORF">Slin15195_G005020</name>
</gene>
<feature type="transmembrane region" description="Helical" evidence="1">
    <location>
        <begin position="36"/>
        <end position="54"/>
    </location>
</feature>
<dbReference type="AlphaFoldDB" id="A0A9Q9AHV1"/>
<dbReference type="Pfam" id="PF12716">
    <property type="entry name" value="Apq12"/>
    <property type="match status" value="1"/>
</dbReference>
<dbReference type="EMBL" id="CP099418">
    <property type="protein sequence ID" value="USW47183.1"/>
    <property type="molecule type" value="Genomic_DNA"/>
</dbReference>
<keyword evidence="1" id="KW-0812">Transmembrane</keyword>
<feature type="transmembrane region" description="Helical" evidence="1">
    <location>
        <begin position="105"/>
        <end position="120"/>
    </location>
</feature>
<evidence type="ECO:0000256" key="1">
    <source>
        <dbReference type="SAM" id="Phobius"/>
    </source>
</evidence>
<proteinExistence type="predicted"/>
<organism evidence="2 3">
    <name type="scientific">Septoria linicola</name>
    <dbReference type="NCBI Taxonomy" id="215465"/>
    <lineage>
        <taxon>Eukaryota</taxon>
        <taxon>Fungi</taxon>
        <taxon>Dikarya</taxon>
        <taxon>Ascomycota</taxon>
        <taxon>Pezizomycotina</taxon>
        <taxon>Dothideomycetes</taxon>
        <taxon>Dothideomycetidae</taxon>
        <taxon>Mycosphaerellales</taxon>
        <taxon>Mycosphaerellaceae</taxon>
        <taxon>Septoria</taxon>
    </lineage>
</organism>
<dbReference type="Proteomes" id="UP001056384">
    <property type="component" value="Chromosome 1"/>
</dbReference>
<evidence type="ECO:0000313" key="3">
    <source>
        <dbReference type="Proteomes" id="UP001056384"/>
    </source>
</evidence>
<keyword evidence="3" id="KW-1185">Reference proteome</keyword>
<dbReference type="OrthoDB" id="3559694at2759"/>
<keyword evidence="1" id="KW-1133">Transmembrane helix</keyword>
<dbReference type="InterPro" id="IPR024316">
    <property type="entry name" value="APQ12"/>
</dbReference>
<name>A0A9Q9AHV1_9PEZI</name>
<protein>
    <submittedName>
        <fullName evidence="2">Nuclear pore assembly and biogenesis protein, APQ12</fullName>
    </submittedName>
</protein>
<feature type="transmembrane region" description="Helical" evidence="1">
    <location>
        <begin position="74"/>
        <end position="99"/>
    </location>
</feature>